<keyword evidence="2" id="KW-0812">Transmembrane</keyword>
<evidence type="ECO:0000313" key="4">
    <source>
        <dbReference type="Proteomes" id="UP000078542"/>
    </source>
</evidence>
<evidence type="ECO:0000313" key="3">
    <source>
        <dbReference type="EMBL" id="KYN01968.1"/>
    </source>
</evidence>
<evidence type="ECO:0000256" key="1">
    <source>
        <dbReference type="SAM" id="MobiDB-lite"/>
    </source>
</evidence>
<evidence type="ECO:0000256" key="2">
    <source>
        <dbReference type="SAM" id="Phobius"/>
    </source>
</evidence>
<dbReference type="AlphaFoldDB" id="A0A195CMN3"/>
<feature type="region of interest" description="Disordered" evidence="1">
    <location>
        <begin position="19"/>
        <end position="66"/>
    </location>
</feature>
<feature type="transmembrane region" description="Helical" evidence="2">
    <location>
        <begin position="193"/>
        <end position="212"/>
    </location>
</feature>
<accession>A0A195CMN3</accession>
<protein>
    <submittedName>
        <fullName evidence="3">Uncharacterized protein</fullName>
    </submittedName>
</protein>
<gene>
    <name evidence="3" type="ORF">ALC62_07271</name>
</gene>
<name>A0A195CMN3_9HYME</name>
<feature type="compositionally biased region" description="Basic and acidic residues" evidence="1">
    <location>
        <begin position="37"/>
        <end position="46"/>
    </location>
</feature>
<organism evidence="3 4">
    <name type="scientific">Cyphomyrmex costatus</name>
    <dbReference type="NCBI Taxonomy" id="456900"/>
    <lineage>
        <taxon>Eukaryota</taxon>
        <taxon>Metazoa</taxon>
        <taxon>Ecdysozoa</taxon>
        <taxon>Arthropoda</taxon>
        <taxon>Hexapoda</taxon>
        <taxon>Insecta</taxon>
        <taxon>Pterygota</taxon>
        <taxon>Neoptera</taxon>
        <taxon>Endopterygota</taxon>
        <taxon>Hymenoptera</taxon>
        <taxon>Apocrita</taxon>
        <taxon>Aculeata</taxon>
        <taxon>Formicoidea</taxon>
        <taxon>Formicidae</taxon>
        <taxon>Myrmicinae</taxon>
        <taxon>Cyphomyrmex</taxon>
    </lineage>
</organism>
<dbReference type="EMBL" id="KQ977565">
    <property type="protein sequence ID" value="KYN01968.1"/>
    <property type="molecule type" value="Genomic_DNA"/>
</dbReference>
<proteinExistence type="predicted"/>
<keyword evidence="2" id="KW-1133">Transmembrane helix</keyword>
<sequence>MYEYEFRDRLVSSTYRDAFRAPAGTGKPHRAVPHRQVPREKRDRCERRKKGWRTHGSQSGNPWLDPRCTPSAFGLERRNSVLPIQGTKDTERYQDIGIQSRIHQTAAAHLNTKEQMRQGGPVGQALTEVEGSETIREDLEDEERWFQSLRREPHVSSAKATLRPTEYLITAFTVEREENNAPDQHRMASLENALLCVYLVLLIALVGASLALR</sequence>
<dbReference type="Proteomes" id="UP000078542">
    <property type="component" value="Unassembled WGS sequence"/>
</dbReference>
<keyword evidence="2" id="KW-0472">Membrane</keyword>
<keyword evidence="4" id="KW-1185">Reference proteome</keyword>
<reference evidence="3 4" key="1">
    <citation type="submission" date="2016-03" db="EMBL/GenBank/DDBJ databases">
        <title>Cyphomyrmex costatus WGS genome.</title>
        <authorList>
            <person name="Nygaard S."/>
            <person name="Hu H."/>
            <person name="Boomsma J."/>
            <person name="Zhang G."/>
        </authorList>
    </citation>
    <scope>NUCLEOTIDE SEQUENCE [LARGE SCALE GENOMIC DNA]</scope>
    <source>
        <strain evidence="3">MS0001</strain>
        <tissue evidence="3">Whole body</tissue>
    </source>
</reference>